<dbReference type="SUPFAM" id="SSF53756">
    <property type="entry name" value="UDP-Glycosyltransferase/glycogen phosphorylase"/>
    <property type="match status" value="1"/>
</dbReference>
<name>A0ABT1PPU1_9ACTN</name>
<gene>
    <name evidence="1" type="ORF">NGB36_03555</name>
</gene>
<keyword evidence="2" id="KW-1185">Reference proteome</keyword>
<accession>A0ABT1PPU1</accession>
<dbReference type="Proteomes" id="UP001057702">
    <property type="component" value="Unassembled WGS sequence"/>
</dbReference>
<evidence type="ECO:0008006" key="3">
    <source>
        <dbReference type="Google" id="ProtNLM"/>
    </source>
</evidence>
<evidence type="ECO:0000313" key="1">
    <source>
        <dbReference type="EMBL" id="MCQ4079696.1"/>
    </source>
</evidence>
<comment type="caution">
    <text evidence="1">The sequence shown here is derived from an EMBL/GenBank/DDBJ whole genome shotgun (WGS) entry which is preliminary data.</text>
</comment>
<dbReference type="EMBL" id="JANFNG010000002">
    <property type="protein sequence ID" value="MCQ4079696.1"/>
    <property type="molecule type" value="Genomic_DNA"/>
</dbReference>
<proteinExistence type="predicted"/>
<organism evidence="1 2">
    <name type="scientific">Streptomyces humicola</name>
    <dbReference type="NCBI Taxonomy" id="2953240"/>
    <lineage>
        <taxon>Bacteria</taxon>
        <taxon>Bacillati</taxon>
        <taxon>Actinomycetota</taxon>
        <taxon>Actinomycetes</taxon>
        <taxon>Kitasatosporales</taxon>
        <taxon>Streptomycetaceae</taxon>
        <taxon>Streptomyces</taxon>
    </lineage>
</organism>
<sequence>MTAAQSAQFLAGALPDSKVVHLPEATRMSWFTARRPLADRSIGVLELGRRFEVWHEAVREAVRVRGCHRHIYTSWSDQLVFPDERALRDGLSDTVVSVCFPSSITHPRRSGQVETMTHRYLESIASGCLVVGHAPSELVELIGYNPVVEVDWSAPADQLLDILAAPEKWQSHVDNALRRMREVGDWSERVRRIRETLEANGFGATLSGGTVRTAVGRAR</sequence>
<reference evidence="1" key="1">
    <citation type="submission" date="2022-06" db="EMBL/GenBank/DDBJ databases">
        <title>Draft genome sequence of Streptomyces sp. RB6PN25 isolated from peat swamp forest in Thailand.</title>
        <authorList>
            <person name="Duangmal K."/>
            <person name="Klaysubun C."/>
        </authorList>
    </citation>
    <scope>NUCLEOTIDE SEQUENCE</scope>
    <source>
        <strain evidence="1">RB6PN25</strain>
    </source>
</reference>
<evidence type="ECO:0000313" key="2">
    <source>
        <dbReference type="Proteomes" id="UP001057702"/>
    </source>
</evidence>
<protein>
    <recommendedName>
        <fullName evidence="3">Glycosyl transferases group 1</fullName>
    </recommendedName>
</protein>